<dbReference type="AlphaFoldDB" id="A0A562VJX3"/>
<dbReference type="InterPro" id="IPR052729">
    <property type="entry name" value="Acyl/Acetyltrans_Enzymes"/>
</dbReference>
<name>A0A562VJX3_9BACT</name>
<dbReference type="OrthoDB" id="5393364at2"/>
<feature type="domain" description="N-acetyltransferase" evidence="1">
    <location>
        <begin position="1"/>
        <end position="143"/>
    </location>
</feature>
<keyword evidence="2" id="KW-0808">Transferase</keyword>
<accession>A0A562VJX3</accession>
<sequence>MSIDTLRQSDIEPFLEMAAEEGWICDHWELEFLRRAFPAGCLVWREGNRPIAFVTSIKYGRSGWIGNLIVSPALRGRGTGSALIQAALSALETAGAETVWLTASTAGRPIYEKVGFQAVDTVYRWRGKAPAGSETLQPSLDLTAIKAIDRAGWGDFRELIFAALGGKGTIFTAGDGFLCRHRYADGVQLGPWGCLTPETARRLLQQALQSAGETAGTFLDMPGRNREGAKLLNLTGFRVAGSTLLMYRGRCPAYRPELIYGLASMGSFG</sequence>
<dbReference type="RefSeq" id="WP_145023597.1">
    <property type="nucleotide sequence ID" value="NZ_VLLN01000017.1"/>
</dbReference>
<dbReference type="PANTHER" id="PTHR47237">
    <property type="entry name" value="SLL0310 PROTEIN"/>
    <property type="match status" value="1"/>
</dbReference>
<dbReference type="Pfam" id="PF18014">
    <property type="entry name" value="Acetyltransf_18"/>
    <property type="match status" value="1"/>
</dbReference>
<comment type="caution">
    <text evidence="2">The sequence shown here is derived from an EMBL/GenBank/DDBJ whole genome shotgun (WGS) entry which is preliminary data.</text>
</comment>
<dbReference type="CDD" id="cd04301">
    <property type="entry name" value="NAT_SF"/>
    <property type="match status" value="1"/>
</dbReference>
<dbReference type="InterPro" id="IPR016181">
    <property type="entry name" value="Acyl_CoA_acyltransferase"/>
</dbReference>
<dbReference type="Gene3D" id="3.40.630.30">
    <property type="match status" value="1"/>
</dbReference>
<protein>
    <submittedName>
        <fullName evidence="2">Putative N-acetyltransferase YhbS</fullName>
    </submittedName>
</protein>
<reference evidence="2 3" key="1">
    <citation type="submission" date="2019-07" db="EMBL/GenBank/DDBJ databases">
        <title>Genomic Encyclopedia of Archaeal and Bacterial Type Strains, Phase II (KMG-II): from individual species to whole genera.</title>
        <authorList>
            <person name="Goeker M."/>
        </authorList>
    </citation>
    <scope>NUCLEOTIDE SEQUENCE [LARGE SCALE GENOMIC DNA]</scope>
    <source>
        <strain evidence="2 3">ATCC BAA-1139</strain>
    </source>
</reference>
<dbReference type="Pfam" id="PF00583">
    <property type="entry name" value="Acetyltransf_1"/>
    <property type="match status" value="1"/>
</dbReference>
<organism evidence="2 3">
    <name type="scientific">Geobacter argillaceus</name>
    <dbReference type="NCBI Taxonomy" id="345631"/>
    <lineage>
        <taxon>Bacteria</taxon>
        <taxon>Pseudomonadati</taxon>
        <taxon>Thermodesulfobacteriota</taxon>
        <taxon>Desulfuromonadia</taxon>
        <taxon>Geobacterales</taxon>
        <taxon>Geobacteraceae</taxon>
        <taxon>Geobacter</taxon>
    </lineage>
</organism>
<dbReference type="InterPro" id="IPR000182">
    <property type="entry name" value="GNAT_dom"/>
</dbReference>
<dbReference type="PROSITE" id="PS51186">
    <property type="entry name" value="GNAT"/>
    <property type="match status" value="1"/>
</dbReference>
<dbReference type="PANTHER" id="PTHR47237:SF1">
    <property type="entry name" value="SLL0310 PROTEIN"/>
    <property type="match status" value="1"/>
</dbReference>
<dbReference type="SUPFAM" id="SSF55729">
    <property type="entry name" value="Acyl-CoA N-acyltransferases (Nat)"/>
    <property type="match status" value="1"/>
</dbReference>
<gene>
    <name evidence="2" type="ORF">JN12_02689</name>
</gene>
<proteinExistence type="predicted"/>
<evidence type="ECO:0000313" key="3">
    <source>
        <dbReference type="Proteomes" id="UP000319449"/>
    </source>
</evidence>
<dbReference type="Gene3D" id="3.40.630.90">
    <property type="match status" value="1"/>
</dbReference>
<dbReference type="GO" id="GO:0016747">
    <property type="term" value="F:acyltransferase activity, transferring groups other than amino-acyl groups"/>
    <property type="evidence" value="ECO:0007669"/>
    <property type="project" value="InterPro"/>
</dbReference>
<keyword evidence="3" id="KW-1185">Reference proteome</keyword>
<evidence type="ECO:0000313" key="2">
    <source>
        <dbReference type="EMBL" id="TWJ18286.1"/>
    </source>
</evidence>
<dbReference type="InterPro" id="IPR041496">
    <property type="entry name" value="YitH/HolE_GNAT"/>
</dbReference>
<dbReference type="EMBL" id="VLLN01000017">
    <property type="protein sequence ID" value="TWJ18286.1"/>
    <property type="molecule type" value="Genomic_DNA"/>
</dbReference>
<evidence type="ECO:0000259" key="1">
    <source>
        <dbReference type="PROSITE" id="PS51186"/>
    </source>
</evidence>
<dbReference type="Proteomes" id="UP000319449">
    <property type="component" value="Unassembled WGS sequence"/>
</dbReference>